<evidence type="ECO:0000259" key="2">
    <source>
        <dbReference type="PROSITE" id="PS51513"/>
    </source>
</evidence>
<dbReference type="GO" id="GO:0034063">
    <property type="term" value="P:stress granule assembly"/>
    <property type="evidence" value="ECO:0007669"/>
    <property type="project" value="TreeGrafter"/>
</dbReference>
<keyword evidence="4" id="KW-1185">Reference proteome</keyword>
<dbReference type="AlphaFoldDB" id="A0A8C4WX29"/>
<dbReference type="PANTHER" id="PTHR13586:SF0">
    <property type="entry name" value="TRAILER HITCH, ISOFORM H"/>
    <property type="match status" value="1"/>
</dbReference>
<dbReference type="PROSITE" id="PS51513">
    <property type="entry name" value="FFD"/>
    <property type="match status" value="1"/>
</dbReference>
<reference evidence="3" key="1">
    <citation type="submission" date="2025-08" db="UniProtKB">
        <authorList>
            <consortium name="Ensembl"/>
        </authorList>
    </citation>
    <scope>IDENTIFICATION</scope>
</reference>
<dbReference type="GO" id="GO:0000932">
    <property type="term" value="C:P-body"/>
    <property type="evidence" value="ECO:0007669"/>
    <property type="project" value="TreeGrafter"/>
</dbReference>
<evidence type="ECO:0000313" key="4">
    <source>
        <dbReference type="Proteomes" id="UP000694388"/>
    </source>
</evidence>
<dbReference type="PANTHER" id="PTHR13586">
    <property type="entry name" value="SCD6 PROTEIN-RELATED"/>
    <property type="match status" value="1"/>
</dbReference>
<feature type="short sequence motif" description="FFD box" evidence="1">
    <location>
        <begin position="157"/>
        <end position="173"/>
    </location>
</feature>
<name>A0A8C4WX29_EPTBU</name>
<dbReference type="Ensembl" id="ENSEBUT00000017705.1">
    <property type="protein sequence ID" value="ENSEBUP00000017129.1"/>
    <property type="gene ID" value="ENSEBUG00000010714.1"/>
</dbReference>
<proteinExistence type="predicted"/>
<dbReference type="InterPro" id="IPR019050">
    <property type="entry name" value="FDF_dom"/>
</dbReference>
<dbReference type="Proteomes" id="UP000694388">
    <property type="component" value="Unplaced"/>
</dbReference>
<feature type="domain" description="FFD box profile" evidence="2">
    <location>
        <begin position="157"/>
        <end position="173"/>
    </location>
</feature>
<accession>A0A8C4WX29</accession>
<sequence length="226" mass="25517">MVHYTLPGCATNLNMRRTVPPPRSMLPSYGHATSNLGRQYASLNPSHLVHKKVMIEQGVQTKVEVEHEVEEGRACGDNAIGGSRNRASDKPIIDVLGFGEKCSGPASSAFGSPPISELQVEYDFESANAHFKKYINTQKLRNTDQEACLNEVRREDPVYDRSKSFFDNFSSDTRNKRITWEEERRLAAETFGVVLPTSRTRRQLNRPNLSWFGRRPWVASSRSDTA</sequence>
<dbReference type="InterPro" id="IPR025761">
    <property type="entry name" value="FFD_box"/>
</dbReference>
<dbReference type="GO" id="GO:0033962">
    <property type="term" value="P:P-body assembly"/>
    <property type="evidence" value="ECO:0007669"/>
    <property type="project" value="TreeGrafter"/>
</dbReference>
<evidence type="ECO:0000256" key="1">
    <source>
        <dbReference type="PROSITE-ProRule" id="PRU00846"/>
    </source>
</evidence>
<protein>
    <recommendedName>
        <fullName evidence="2">FFD box profile domain-containing protein</fullName>
    </recommendedName>
</protein>
<evidence type="ECO:0000313" key="3">
    <source>
        <dbReference type="Ensembl" id="ENSEBUP00000017129.1"/>
    </source>
</evidence>
<dbReference type="GO" id="GO:0003729">
    <property type="term" value="F:mRNA binding"/>
    <property type="evidence" value="ECO:0007669"/>
    <property type="project" value="TreeGrafter"/>
</dbReference>
<reference evidence="3" key="2">
    <citation type="submission" date="2025-09" db="UniProtKB">
        <authorList>
            <consortium name="Ensembl"/>
        </authorList>
    </citation>
    <scope>IDENTIFICATION</scope>
</reference>
<dbReference type="SMART" id="SM01199">
    <property type="entry name" value="FDF"/>
    <property type="match status" value="1"/>
</dbReference>
<organism evidence="3 4">
    <name type="scientific">Eptatretus burgeri</name>
    <name type="common">Inshore hagfish</name>
    <dbReference type="NCBI Taxonomy" id="7764"/>
    <lineage>
        <taxon>Eukaryota</taxon>
        <taxon>Metazoa</taxon>
        <taxon>Chordata</taxon>
        <taxon>Craniata</taxon>
        <taxon>Vertebrata</taxon>
        <taxon>Cyclostomata</taxon>
        <taxon>Myxini</taxon>
        <taxon>Myxiniformes</taxon>
        <taxon>Myxinidae</taxon>
        <taxon>Eptatretinae</taxon>
        <taxon>Eptatretus</taxon>
    </lineage>
</organism>